<feature type="region of interest" description="Disordered" evidence="6">
    <location>
        <begin position="246"/>
        <end position="372"/>
    </location>
</feature>
<dbReference type="SMART" id="SM00360">
    <property type="entry name" value="RRM"/>
    <property type="match status" value="2"/>
</dbReference>
<accession>A0A8H8DHI0</accession>
<dbReference type="InterPro" id="IPR035979">
    <property type="entry name" value="RBD_domain_sf"/>
</dbReference>
<comment type="subcellular location">
    <subcellularLocation>
        <location evidence="1">Nucleus</location>
    </subcellularLocation>
</comment>
<dbReference type="InterPro" id="IPR012677">
    <property type="entry name" value="Nucleotide-bd_a/b_plait_sf"/>
</dbReference>
<organism evidence="8 9">
    <name type="scientific">Olpidium bornovanus</name>
    <dbReference type="NCBI Taxonomy" id="278681"/>
    <lineage>
        <taxon>Eukaryota</taxon>
        <taxon>Fungi</taxon>
        <taxon>Fungi incertae sedis</taxon>
        <taxon>Olpidiomycota</taxon>
        <taxon>Olpidiomycotina</taxon>
        <taxon>Olpidiomycetes</taxon>
        <taxon>Olpidiales</taxon>
        <taxon>Olpidiaceae</taxon>
        <taxon>Olpidium</taxon>
    </lineage>
</organism>
<dbReference type="AlphaFoldDB" id="A0A8H8DHI0"/>
<evidence type="ECO:0000313" key="9">
    <source>
        <dbReference type="Proteomes" id="UP000673691"/>
    </source>
</evidence>
<evidence type="ECO:0000313" key="8">
    <source>
        <dbReference type="EMBL" id="KAG5458406.1"/>
    </source>
</evidence>
<keyword evidence="2" id="KW-0677">Repeat</keyword>
<reference evidence="8 9" key="1">
    <citation type="journal article" name="Sci. Rep.">
        <title>Genome-scale phylogenetic analyses confirm Olpidium as the closest living zoosporic fungus to the non-flagellated, terrestrial fungi.</title>
        <authorList>
            <person name="Chang Y."/>
            <person name="Rochon D."/>
            <person name="Sekimoto S."/>
            <person name="Wang Y."/>
            <person name="Chovatia M."/>
            <person name="Sandor L."/>
            <person name="Salamov A."/>
            <person name="Grigoriev I.V."/>
            <person name="Stajich J.E."/>
            <person name="Spatafora J.W."/>
        </authorList>
    </citation>
    <scope>NUCLEOTIDE SEQUENCE [LARGE SCALE GENOMIC DNA]</scope>
    <source>
        <strain evidence="8">S191</strain>
    </source>
</reference>
<feature type="compositionally biased region" description="Basic and acidic residues" evidence="6">
    <location>
        <begin position="476"/>
        <end position="492"/>
    </location>
</feature>
<keyword evidence="4" id="KW-0539">Nucleus</keyword>
<gene>
    <name evidence="8" type="ORF">BJ554DRAFT_1370</name>
</gene>
<evidence type="ECO:0000256" key="6">
    <source>
        <dbReference type="SAM" id="MobiDB-lite"/>
    </source>
</evidence>
<sequence length="620" mass="67199">EGRGKREEGRGKREEGRGKREEGRGKREEGRGKREEGRGRSPRPRAARLTESTFTTARSGEIPRSLEKSNVLRVTGLPAGVTNKQVYKRVRKSGSVTKLVRPAPAYADGTGEADDSVAHVVYGAFDDVLKARKHLDRHVFKGAKLAAVPLADARRELRKARLIVRNVPWKMDEAALRKMFSEHGGVVSVSLPRKTPDGPLRGFAFVQMDSVENAETALKALNATVHYGRPVAVDWALAKGKFDEAEKVQDETRPPEEAAACHGNGAPSEGATDGAPSEGAPDGAPPVVERIGESVTSGSDPTPGCDAAAAGQEDQRTAGAMSSESSEAGESEEGEEEEDEADGARTALADENERRRKTNRQPTAKDGSTVFVRNLSFDSTEEDLAEKWVSKTRVACGRSSASHASYEWPAASRTMQILGVRARVVREDRHFPGDRPLSRCRVRVLPRSRRRARVHPSVRGAGRRERPGRPQGKRRAAAEVRQEERPAADGRQRGRRPAAEIRSPPGIRRGGSGAVLLGRPAAQRHPRGLQGEGEAAGKGIRKEEKVEENFPPQGALPPPSPHSIARLRTATPPFRYWTLSLSRLRAVGSGETGSGMRRPLGCMRKPCQVEVGEFSGGNDG</sequence>
<feature type="region of interest" description="Disordered" evidence="6">
    <location>
        <begin position="448"/>
        <end position="562"/>
    </location>
</feature>
<evidence type="ECO:0000256" key="1">
    <source>
        <dbReference type="ARBA" id="ARBA00004123"/>
    </source>
</evidence>
<evidence type="ECO:0000259" key="7">
    <source>
        <dbReference type="PROSITE" id="PS50102"/>
    </source>
</evidence>
<proteinExistence type="predicted"/>
<dbReference type="GO" id="GO:0005730">
    <property type="term" value="C:nucleolus"/>
    <property type="evidence" value="ECO:0007669"/>
    <property type="project" value="TreeGrafter"/>
</dbReference>
<name>A0A8H8DHI0_9FUNG</name>
<feature type="region of interest" description="Disordered" evidence="6">
    <location>
        <begin position="1"/>
        <end position="62"/>
    </location>
</feature>
<evidence type="ECO:0000256" key="5">
    <source>
        <dbReference type="PROSITE-ProRule" id="PRU00176"/>
    </source>
</evidence>
<dbReference type="CDD" id="cd12414">
    <property type="entry name" value="RRM2_RBM28_like"/>
    <property type="match status" value="1"/>
</dbReference>
<dbReference type="InterPro" id="IPR000504">
    <property type="entry name" value="RRM_dom"/>
</dbReference>
<evidence type="ECO:0000256" key="4">
    <source>
        <dbReference type="ARBA" id="ARBA00023242"/>
    </source>
</evidence>
<dbReference type="Pfam" id="PF00076">
    <property type="entry name" value="RRM_1"/>
    <property type="match status" value="1"/>
</dbReference>
<feature type="domain" description="RRM" evidence="7">
    <location>
        <begin position="160"/>
        <end position="238"/>
    </location>
</feature>
<evidence type="ECO:0000256" key="3">
    <source>
        <dbReference type="ARBA" id="ARBA00022884"/>
    </source>
</evidence>
<feature type="compositionally biased region" description="Basic and acidic residues" evidence="6">
    <location>
        <begin position="1"/>
        <end position="39"/>
    </location>
</feature>
<dbReference type="InterPro" id="IPR051945">
    <property type="entry name" value="RRM_MRD1_RNA_proc_ribogen"/>
</dbReference>
<dbReference type="Proteomes" id="UP000673691">
    <property type="component" value="Unassembled WGS sequence"/>
</dbReference>
<dbReference type="PROSITE" id="PS50102">
    <property type="entry name" value="RRM"/>
    <property type="match status" value="1"/>
</dbReference>
<keyword evidence="3 5" id="KW-0694">RNA-binding</keyword>
<dbReference type="Gene3D" id="3.30.70.330">
    <property type="match status" value="3"/>
</dbReference>
<dbReference type="OrthoDB" id="267048at2759"/>
<dbReference type="EMBL" id="JAEFCI010008524">
    <property type="protein sequence ID" value="KAG5458406.1"/>
    <property type="molecule type" value="Genomic_DNA"/>
</dbReference>
<evidence type="ECO:0000256" key="2">
    <source>
        <dbReference type="ARBA" id="ARBA00022737"/>
    </source>
</evidence>
<feature type="non-terminal residue" evidence="8">
    <location>
        <position position="1"/>
    </location>
</feature>
<dbReference type="GO" id="GO:0003729">
    <property type="term" value="F:mRNA binding"/>
    <property type="evidence" value="ECO:0007669"/>
    <property type="project" value="TreeGrafter"/>
</dbReference>
<dbReference type="SUPFAM" id="SSF54928">
    <property type="entry name" value="RNA-binding domain, RBD"/>
    <property type="match status" value="2"/>
</dbReference>
<dbReference type="PANTHER" id="PTHR48039">
    <property type="entry name" value="RNA-BINDING MOTIF PROTEIN 14B"/>
    <property type="match status" value="1"/>
</dbReference>
<feature type="compositionally biased region" description="Acidic residues" evidence="6">
    <location>
        <begin position="327"/>
        <end position="341"/>
    </location>
</feature>
<comment type="caution">
    <text evidence="8">The sequence shown here is derived from an EMBL/GenBank/DDBJ whole genome shotgun (WGS) entry which is preliminary data.</text>
</comment>
<protein>
    <recommendedName>
        <fullName evidence="7">RRM domain-containing protein</fullName>
    </recommendedName>
</protein>
<dbReference type="PANTHER" id="PTHR48039:SF5">
    <property type="entry name" value="RNA-BINDING PROTEIN 28"/>
    <property type="match status" value="1"/>
</dbReference>
<feature type="compositionally biased region" description="Basic and acidic residues" evidence="6">
    <location>
        <begin position="246"/>
        <end position="256"/>
    </location>
</feature>
<keyword evidence="9" id="KW-1185">Reference proteome</keyword>